<reference evidence="3 4" key="1">
    <citation type="submission" date="2019-03" db="EMBL/GenBank/DDBJ databases">
        <title>Genomic Encyclopedia of Type Strains, Phase IV (KMG-IV): sequencing the most valuable type-strain genomes for metagenomic binning, comparative biology and taxonomic classification.</title>
        <authorList>
            <person name="Goeker M."/>
        </authorList>
    </citation>
    <scope>NUCLEOTIDE SEQUENCE [LARGE SCALE GENOMIC DNA]</scope>
    <source>
        <strain evidence="3 4">DSM 23917</strain>
    </source>
</reference>
<feature type="compositionally biased region" description="Acidic residues" evidence="1">
    <location>
        <begin position="184"/>
        <end position="197"/>
    </location>
</feature>
<feature type="region of interest" description="Disordered" evidence="1">
    <location>
        <begin position="93"/>
        <end position="122"/>
    </location>
</feature>
<evidence type="ECO:0000256" key="1">
    <source>
        <dbReference type="SAM" id="MobiDB-lite"/>
    </source>
</evidence>
<feature type="compositionally biased region" description="Basic and acidic residues" evidence="1">
    <location>
        <begin position="96"/>
        <end position="122"/>
    </location>
</feature>
<feature type="region of interest" description="Disordered" evidence="1">
    <location>
        <begin position="168"/>
        <end position="197"/>
    </location>
</feature>
<dbReference type="Pfam" id="PF19556">
    <property type="entry name" value="PRTRC_E"/>
    <property type="match status" value="1"/>
</dbReference>
<gene>
    <name evidence="3" type="ORF">EV202_13021</name>
</gene>
<dbReference type="NCBIfam" id="TIGR03741">
    <property type="entry name" value="PRTRC_E"/>
    <property type="match status" value="1"/>
</dbReference>
<evidence type="ECO:0000259" key="2">
    <source>
        <dbReference type="Pfam" id="PF19556"/>
    </source>
</evidence>
<dbReference type="RefSeq" id="WP_131927364.1">
    <property type="nucleotide sequence ID" value="NZ_SLXB01000030.1"/>
</dbReference>
<dbReference type="InterPro" id="IPR022273">
    <property type="entry name" value="PRTRC_protein-E"/>
</dbReference>
<protein>
    <submittedName>
        <fullName evidence="3">PRTRC genetic system protein E</fullName>
    </submittedName>
</protein>
<evidence type="ECO:0000313" key="3">
    <source>
        <dbReference type="EMBL" id="TCO87670.1"/>
    </source>
</evidence>
<comment type="caution">
    <text evidence="3">The sequence shown here is derived from an EMBL/GenBank/DDBJ whole genome shotgun (WGS) entry which is preliminary data.</text>
</comment>
<accession>A0A4R2LEQ7</accession>
<name>A0A4R2LEQ7_9BACE</name>
<feature type="domain" description="ParB-related ThiF-related cassette protein E" evidence="2">
    <location>
        <begin position="2"/>
        <end position="170"/>
    </location>
</feature>
<dbReference type="Proteomes" id="UP000295600">
    <property type="component" value="Unassembled WGS sequence"/>
</dbReference>
<organism evidence="3 4">
    <name type="scientific">Prevotella heparinolytica</name>
    <dbReference type="NCBI Taxonomy" id="28113"/>
    <lineage>
        <taxon>Bacteria</taxon>
        <taxon>Pseudomonadati</taxon>
        <taxon>Bacteroidota</taxon>
        <taxon>Bacteroidia</taxon>
        <taxon>Bacteroidales</taxon>
        <taxon>Bacteroidaceae</taxon>
        <taxon>Bacteroides</taxon>
    </lineage>
</organism>
<proteinExistence type="predicted"/>
<dbReference type="EMBL" id="SLXB01000030">
    <property type="protein sequence ID" value="TCO87670.1"/>
    <property type="molecule type" value="Genomic_DNA"/>
</dbReference>
<evidence type="ECO:0000313" key="4">
    <source>
        <dbReference type="Proteomes" id="UP000295600"/>
    </source>
</evidence>
<dbReference type="AlphaFoldDB" id="A0A4R2LEQ7"/>
<sequence length="197" mass="21639">MFTKFASMLGDGDSLSITITKKGDNLITSILPKKAGLSDTGKDHLSPLVVSGTPEELEDGFINAIITPIQQATGILTNMREFEKGIEAAEANSKAAKKEKERKEKEEKERKDKYKEFTEKANGAEKAGNITEAIKALQEADKYASGNHSAISGRIQRLQAKMNVGSLFGNVPLPPEEETHYGEDESDDNEYSEEEEE</sequence>